<evidence type="ECO:0000256" key="3">
    <source>
        <dbReference type="ARBA" id="ARBA00022679"/>
    </source>
</evidence>
<dbReference type="RefSeq" id="WP_172246697.1">
    <property type="nucleotide sequence ID" value="NZ_BMDD01000006.1"/>
</dbReference>
<protein>
    <submittedName>
        <fullName evidence="5">Methyltransferase</fullName>
    </submittedName>
</protein>
<evidence type="ECO:0000313" key="6">
    <source>
        <dbReference type="Proteomes" id="UP000605427"/>
    </source>
</evidence>
<evidence type="ECO:0000259" key="4">
    <source>
        <dbReference type="Pfam" id="PF08241"/>
    </source>
</evidence>
<dbReference type="SUPFAM" id="SSF53335">
    <property type="entry name" value="S-adenosyl-L-methionine-dependent methyltransferases"/>
    <property type="match status" value="1"/>
</dbReference>
<dbReference type="Proteomes" id="UP000605427">
    <property type="component" value="Unassembled WGS sequence"/>
</dbReference>
<dbReference type="InterPro" id="IPR051052">
    <property type="entry name" value="Diverse_substrate_MTase"/>
</dbReference>
<dbReference type="CDD" id="cd02440">
    <property type="entry name" value="AdoMet_MTases"/>
    <property type="match status" value="1"/>
</dbReference>
<keyword evidence="2 5" id="KW-0489">Methyltransferase</keyword>
<organism evidence="5 6">
    <name type="scientific">Saccharibacillus endophyticus</name>
    <dbReference type="NCBI Taxonomy" id="2060666"/>
    <lineage>
        <taxon>Bacteria</taxon>
        <taxon>Bacillati</taxon>
        <taxon>Bacillota</taxon>
        <taxon>Bacilli</taxon>
        <taxon>Bacillales</taxon>
        <taxon>Paenibacillaceae</taxon>
        <taxon>Saccharibacillus</taxon>
    </lineage>
</organism>
<evidence type="ECO:0000256" key="1">
    <source>
        <dbReference type="ARBA" id="ARBA00008361"/>
    </source>
</evidence>
<dbReference type="Gene3D" id="3.40.50.150">
    <property type="entry name" value="Vaccinia Virus protein VP39"/>
    <property type="match status" value="1"/>
</dbReference>
<dbReference type="Pfam" id="PF08241">
    <property type="entry name" value="Methyltransf_11"/>
    <property type="match status" value="1"/>
</dbReference>
<gene>
    <name evidence="5" type="ORF">GCM10007362_44280</name>
</gene>
<keyword evidence="6" id="KW-1185">Reference proteome</keyword>
<dbReference type="InterPro" id="IPR013216">
    <property type="entry name" value="Methyltransf_11"/>
</dbReference>
<evidence type="ECO:0000256" key="2">
    <source>
        <dbReference type="ARBA" id="ARBA00022603"/>
    </source>
</evidence>
<dbReference type="EMBL" id="BMDD01000006">
    <property type="protein sequence ID" value="GGH85861.1"/>
    <property type="molecule type" value="Genomic_DNA"/>
</dbReference>
<comment type="caution">
    <text evidence="5">The sequence shown here is derived from an EMBL/GenBank/DDBJ whole genome shotgun (WGS) entry which is preliminary data.</text>
</comment>
<name>A0ABQ2A7H7_9BACL</name>
<dbReference type="PANTHER" id="PTHR44942">
    <property type="entry name" value="METHYLTRANSF_11 DOMAIN-CONTAINING PROTEIN"/>
    <property type="match status" value="1"/>
</dbReference>
<proteinExistence type="inferred from homology"/>
<dbReference type="GO" id="GO:0032259">
    <property type="term" value="P:methylation"/>
    <property type="evidence" value="ECO:0007669"/>
    <property type="project" value="UniProtKB-KW"/>
</dbReference>
<evidence type="ECO:0000313" key="5">
    <source>
        <dbReference type="EMBL" id="GGH85861.1"/>
    </source>
</evidence>
<accession>A0ABQ2A7H7</accession>
<dbReference type="GO" id="GO:0008168">
    <property type="term" value="F:methyltransferase activity"/>
    <property type="evidence" value="ECO:0007669"/>
    <property type="project" value="UniProtKB-KW"/>
</dbReference>
<sequence length="254" mass="28530">MDSKQRFSARVDAYVKYRPDYPQAAMDYLYEEVGLNGVNEIADIGAGTGIFSRLLLDRGSQVIAVEPNDDMRGAAEKELGGNLAFRALAAPAEHTGLPDASVGAIVCAQAFHWFDREAAHAEFKRILKPGSPVILIWNNRLTSGTPFLEAYEQMLLTYGTDYSKVNHRNTTNVETAELQSFFEKNNMTLAKFPNHQLFDFEGVSGRLNSSSYVPSPDQENYAPMMEELRRIFDQTAKDGRISFDYETEVYWGTL</sequence>
<feature type="domain" description="Methyltransferase type 11" evidence="4">
    <location>
        <begin position="43"/>
        <end position="134"/>
    </location>
</feature>
<reference evidence="6" key="1">
    <citation type="journal article" date="2019" name="Int. J. Syst. Evol. Microbiol.">
        <title>The Global Catalogue of Microorganisms (GCM) 10K type strain sequencing project: providing services to taxonomists for standard genome sequencing and annotation.</title>
        <authorList>
            <consortium name="The Broad Institute Genomics Platform"/>
            <consortium name="The Broad Institute Genome Sequencing Center for Infectious Disease"/>
            <person name="Wu L."/>
            <person name="Ma J."/>
        </authorList>
    </citation>
    <scope>NUCLEOTIDE SEQUENCE [LARGE SCALE GENOMIC DNA]</scope>
    <source>
        <strain evidence="6">CCM 8702</strain>
    </source>
</reference>
<dbReference type="InterPro" id="IPR029063">
    <property type="entry name" value="SAM-dependent_MTases_sf"/>
</dbReference>
<keyword evidence="3" id="KW-0808">Transferase</keyword>
<comment type="similarity">
    <text evidence="1">Belongs to the methyltransferase superfamily.</text>
</comment>
<dbReference type="PANTHER" id="PTHR44942:SF4">
    <property type="entry name" value="METHYLTRANSFERASE TYPE 11 DOMAIN-CONTAINING PROTEIN"/>
    <property type="match status" value="1"/>
</dbReference>